<evidence type="ECO:0000313" key="2">
    <source>
        <dbReference type="EMBL" id="TDE09920.1"/>
    </source>
</evidence>
<organism evidence="2 3">
    <name type="scientific">Jiangella asiatica</name>
    <dbReference type="NCBI Taxonomy" id="2530372"/>
    <lineage>
        <taxon>Bacteria</taxon>
        <taxon>Bacillati</taxon>
        <taxon>Actinomycetota</taxon>
        <taxon>Actinomycetes</taxon>
        <taxon>Jiangellales</taxon>
        <taxon>Jiangellaceae</taxon>
        <taxon>Jiangella</taxon>
    </lineage>
</organism>
<comment type="caution">
    <text evidence="2">The sequence shown here is derived from an EMBL/GenBank/DDBJ whole genome shotgun (WGS) entry which is preliminary data.</text>
</comment>
<dbReference type="Gene3D" id="3.40.190.10">
    <property type="entry name" value="Periplasmic binding protein-like II"/>
    <property type="match status" value="1"/>
</dbReference>
<dbReference type="AlphaFoldDB" id="A0A4R5DD54"/>
<dbReference type="Gene3D" id="3.10.105.10">
    <property type="entry name" value="Dipeptide-binding Protein, Domain 3"/>
    <property type="match status" value="1"/>
</dbReference>
<dbReference type="Pfam" id="PF00496">
    <property type="entry name" value="SBP_bac_5"/>
    <property type="match status" value="1"/>
</dbReference>
<dbReference type="PANTHER" id="PTHR30290">
    <property type="entry name" value="PERIPLASMIC BINDING COMPONENT OF ABC TRANSPORTER"/>
    <property type="match status" value="1"/>
</dbReference>
<dbReference type="PANTHER" id="PTHR30290:SF16">
    <property type="entry name" value="OLIGOPEPTIDE ABC TRANSPORTER, PERIPLASMIC OLIGOPEPTIDE-BINDING PROTEIN"/>
    <property type="match status" value="1"/>
</dbReference>
<feature type="domain" description="Solute-binding protein family 5" evidence="1">
    <location>
        <begin position="112"/>
        <end position="509"/>
    </location>
</feature>
<evidence type="ECO:0000259" key="1">
    <source>
        <dbReference type="Pfam" id="PF00496"/>
    </source>
</evidence>
<dbReference type="InterPro" id="IPR000914">
    <property type="entry name" value="SBP_5_dom"/>
</dbReference>
<dbReference type="InterPro" id="IPR039424">
    <property type="entry name" value="SBP_5"/>
</dbReference>
<sequence length="621" mass="69983">MESERSVVAMGDDLPRPLGPAELSRRRFLQGTAGFALVPITATLAACEGGSPSPGGEGDGDSRRARTLRLPITSRIASPNLWNPMAPGMRDDAGFQCALSEPLFMLNYETSEIEPWLGEEFTPNETLDVWTLRIRDGITWSDGEVYDADDVVFTIELLRTGPAEINFAHAIEMQKWVRSVRKVDPLTVEFTLTAPNPRFQLDYFSVKIFRSIVILPEHIWAGQDPLTFENYDPEQGWPVFTGPYKLASASENLVTWERDPNWWGAKAGFQELPEPEFIEFEAAETEEILVARASNNEFDFLDDITTGAYETMHGRNESMVSWNPDRPYSWADPCTRLFSFNTALAPWDDRDMRWAVNFAVDKDEIVDIAYEGSTTKAAMFFPPYEGLERYVQLLEDEGVFEEFPILEHDPDRAAQLIESKGWTRSGDGYYTLDGRELTLQIDTPTEATELSRYAEVIAEQLERVGIRASLRRLAFPTFADNIKLGEFEAASDFSACGSVSEPWYSMDLYHQRRVAPVGQASGGGATTTGGNGVRWANAEYSRQVDAMASLPLGDPRIDEHFVAAAREYLRDLPFFAAAHAKKLYSHNTTYWTGWPSREDAYIQPPVVWNSSHRIIHNLQRA</sequence>
<dbReference type="CDD" id="cd08509">
    <property type="entry name" value="PBP2_TmCBP_oligosaccharides_like"/>
    <property type="match status" value="1"/>
</dbReference>
<protein>
    <submittedName>
        <fullName evidence="2">ABC transporter substrate-binding protein</fullName>
    </submittedName>
</protein>
<dbReference type="OrthoDB" id="9764591at2"/>
<name>A0A4R5DD54_9ACTN</name>
<proteinExistence type="predicted"/>
<dbReference type="InParanoid" id="A0A4R5DD54"/>
<reference evidence="2 3" key="1">
    <citation type="submission" date="2019-03" db="EMBL/GenBank/DDBJ databases">
        <title>Draft genome sequences of novel Actinobacteria.</title>
        <authorList>
            <person name="Sahin N."/>
            <person name="Ay H."/>
            <person name="Saygin H."/>
        </authorList>
    </citation>
    <scope>NUCLEOTIDE SEQUENCE [LARGE SCALE GENOMIC DNA]</scope>
    <source>
        <strain evidence="2 3">5K138</strain>
    </source>
</reference>
<dbReference type="Proteomes" id="UP000294739">
    <property type="component" value="Unassembled WGS sequence"/>
</dbReference>
<gene>
    <name evidence="2" type="ORF">E1269_13175</name>
</gene>
<dbReference type="EMBL" id="SMKZ01000016">
    <property type="protein sequence ID" value="TDE09920.1"/>
    <property type="molecule type" value="Genomic_DNA"/>
</dbReference>
<evidence type="ECO:0000313" key="3">
    <source>
        <dbReference type="Proteomes" id="UP000294739"/>
    </source>
</evidence>
<dbReference type="SUPFAM" id="SSF53850">
    <property type="entry name" value="Periplasmic binding protein-like II"/>
    <property type="match status" value="1"/>
</dbReference>
<keyword evidence="3" id="KW-1185">Reference proteome</keyword>
<dbReference type="GO" id="GO:0015833">
    <property type="term" value="P:peptide transport"/>
    <property type="evidence" value="ECO:0007669"/>
    <property type="project" value="TreeGrafter"/>
</dbReference>
<dbReference type="GO" id="GO:1904680">
    <property type="term" value="F:peptide transmembrane transporter activity"/>
    <property type="evidence" value="ECO:0007669"/>
    <property type="project" value="TreeGrafter"/>
</dbReference>
<dbReference type="Gene3D" id="3.90.76.10">
    <property type="entry name" value="Dipeptide-binding Protein, Domain 1"/>
    <property type="match status" value="1"/>
</dbReference>
<accession>A0A4R5DD54</accession>